<organism evidence="2 3">
    <name type="scientific">Aspergillus felis</name>
    <dbReference type="NCBI Taxonomy" id="1287682"/>
    <lineage>
        <taxon>Eukaryota</taxon>
        <taxon>Fungi</taxon>
        <taxon>Dikarya</taxon>
        <taxon>Ascomycota</taxon>
        <taxon>Pezizomycotina</taxon>
        <taxon>Eurotiomycetes</taxon>
        <taxon>Eurotiomycetidae</taxon>
        <taxon>Eurotiales</taxon>
        <taxon>Aspergillaceae</taxon>
        <taxon>Aspergillus</taxon>
        <taxon>Aspergillus subgen. Fumigati</taxon>
    </lineage>
</organism>
<evidence type="ECO:0000313" key="3">
    <source>
        <dbReference type="Proteomes" id="UP000654922"/>
    </source>
</evidence>
<dbReference type="Pfam" id="PF14420">
    <property type="entry name" value="Clr5"/>
    <property type="match status" value="1"/>
</dbReference>
<dbReference type="AlphaFoldDB" id="A0A8H6QB26"/>
<dbReference type="InterPro" id="IPR025676">
    <property type="entry name" value="Clr5_dom"/>
</dbReference>
<reference evidence="2" key="1">
    <citation type="submission" date="2020-06" db="EMBL/GenBank/DDBJ databases">
        <title>Draft genome sequences of strains closely related to Aspergillus parafelis and Aspergillus hiratsukae.</title>
        <authorList>
            <person name="Dos Santos R.A.C."/>
            <person name="Rivero-Menendez O."/>
            <person name="Steenwyk J.L."/>
            <person name="Mead M.E."/>
            <person name="Goldman G.H."/>
            <person name="Alastruey-Izquierdo A."/>
            <person name="Rokas A."/>
        </authorList>
    </citation>
    <scope>NUCLEOTIDE SEQUENCE</scope>
    <source>
        <strain evidence="2">CNM-CM5623</strain>
    </source>
</reference>
<accession>A0A8H6QB26</accession>
<dbReference type="EMBL" id="JACBAE010001236">
    <property type="protein sequence ID" value="KAF7169658.1"/>
    <property type="molecule type" value="Genomic_DNA"/>
</dbReference>
<dbReference type="OrthoDB" id="194358at2759"/>
<feature type="domain" description="Clr5" evidence="1">
    <location>
        <begin position="8"/>
        <end position="60"/>
    </location>
</feature>
<sequence>MARTKEEETEWKSHRDELKALWLDQRWTLERIQEHMSQRHSFRKSAPQYTRQFKKWGFKKNLTDEDWNFVAHRREKRKRDGKDPGEVRVHGHLIPEPKVRKETARHVSLLSQCLWMGDSDPKTPEGVVVGTPRLDIDGTVSDNSAGVLAMDWCQGLSVDDINVETSTMLQSVDWDPLAMYSVIDIHPHIAFHIELLELNYSQFSFQGIEAPTATPSYLEDATVNHRLPVSTSAITPTSTNLSAHIQYHVDSISKGIAQQTRWAL</sequence>
<evidence type="ECO:0000259" key="1">
    <source>
        <dbReference type="Pfam" id="PF14420"/>
    </source>
</evidence>
<comment type="caution">
    <text evidence="2">The sequence shown here is derived from an EMBL/GenBank/DDBJ whole genome shotgun (WGS) entry which is preliminary data.</text>
</comment>
<name>A0A8H6QB26_9EURO</name>
<gene>
    <name evidence="2" type="ORF">CNMCM5623_002342</name>
</gene>
<evidence type="ECO:0000313" key="2">
    <source>
        <dbReference type="EMBL" id="KAF7169658.1"/>
    </source>
</evidence>
<dbReference type="PANTHER" id="PTHR38788">
    <property type="entry name" value="CLR5 DOMAIN-CONTAINING PROTEIN"/>
    <property type="match status" value="1"/>
</dbReference>
<protein>
    <recommendedName>
        <fullName evidence="1">Clr5 domain-containing protein</fullName>
    </recommendedName>
</protein>
<dbReference type="Proteomes" id="UP000654922">
    <property type="component" value="Unassembled WGS sequence"/>
</dbReference>
<dbReference type="PANTHER" id="PTHR38788:SF3">
    <property type="entry name" value="CLR5 DOMAIN-CONTAINING PROTEIN"/>
    <property type="match status" value="1"/>
</dbReference>
<proteinExistence type="predicted"/>